<dbReference type="InterPro" id="IPR004700">
    <property type="entry name" value="PTS_IIC_man"/>
</dbReference>
<dbReference type="eggNOG" id="COG3715">
    <property type="taxonomic scope" value="Bacteria"/>
</dbReference>
<dbReference type="InterPro" id="IPR050303">
    <property type="entry name" value="GatZ_KbaZ_carbometab"/>
</dbReference>
<evidence type="ECO:0000256" key="8">
    <source>
        <dbReference type="ARBA" id="ARBA00023136"/>
    </source>
</evidence>
<evidence type="ECO:0000256" key="7">
    <source>
        <dbReference type="ARBA" id="ARBA00022989"/>
    </source>
</evidence>
<feature type="transmembrane region" description="Helical" evidence="9">
    <location>
        <begin position="33"/>
        <end position="60"/>
    </location>
</feature>
<dbReference type="Pfam" id="PF03609">
    <property type="entry name" value="EII-Sor"/>
    <property type="match status" value="1"/>
</dbReference>
<feature type="transmembrane region" description="Helical" evidence="9">
    <location>
        <begin position="183"/>
        <end position="201"/>
    </location>
</feature>
<organism evidence="10 11">
    <name type="scientific">[Clostridium] innocuum 2959</name>
    <dbReference type="NCBI Taxonomy" id="999413"/>
    <lineage>
        <taxon>Bacteria</taxon>
        <taxon>Bacillati</taxon>
        <taxon>Bacillota</taxon>
        <taxon>Clostridia</taxon>
        <taxon>Eubacteriales</taxon>
        <taxon>Clostridiaceae</taxon>
        <taxon>Clostridium</taxon>
    </lineage>
</organism>
<dbReference type="PROSITE" id="PS51106">
    <property type="entry name" value="PTS_EIIC_TYPE_4"/>
    <property type="match status" value="1"/>
</dbReference>
<accession>N9VDC3</accession>
<evidence type="ECO:0000256" key="3">
    <source>
        <dbReference type="ARBA" id="ARBA00022475"/>
    </source>
</evidence>
<keyword evidence="5" id="KW-0598">Phosphotransferase system</keyword>
<keyword evidence="6 9" id="KW-0812">Transmembrane</keyword>
<name>N9VDC3_CLOIN</name>
<keyword evidence="7 9" id="KW-1133">Transmembrane helix</keyword>
<proteinExistence type="predicted"/>
<evidence type="ECO:0000256" key="2">
    <source>
        <dbReference type="ARBA" id="ARBA00022448"/>
    </source>
</evidence>
<feature type="transmembrane region" description="Helical" evidence="9">
    <location>
        <begin position="145"/>
        <end position="163"/>
    </location>
</feature>
<comment type="subcellular location">
    <subcellularLocation>
        <location evidence="1">Cell membrane</location>
        <topology evidence="1">Multi-pass membrane protein</topology>
    </subcellularLocation>
</comment>
<keyword evidence="4" id="KW-0762">Sugar transport</keyword>
<dbReference type="GO" id="GO:0009401">
    <property type="term" value="P:phosphoenolpyruvate-dependent sugar phosphotransferase system"/>
    <property type="evidence" value="ECO:0007669"/>
    <property type="project" value="UniProtKB-KW"/>
</dbReference>
<dbReference type="EMBL" id="AGYV01000001">
    <property type="protein sequence ID" value="ENY88409.1"/>
    <property type="molecule type" value="Genomic_DNA"/>
</dbReference>
<keyword evidence="3" id="KW-1003">Cell membrane</keyword>
<reference evidence="10 11" key="1">
    <citation type="submission" date="2013-01" db="EMBL/GenBank/DDBJ databases">
        <title>The Genome Sequence of Clostridium innocuum 2959.</title>
        <authorList>
            <consortium name="The Broad Institute Genome Sequencing Platform"/>
            <person name="Earl A."/>
            <person name="Ward D."/>
            <person name="Feldgarden M."/>
            <person name="Gevers D."/>
            <person name="Courvalin P."/>
            <person name="Lambert T."/>
            <person name="Walker B."/>
            <person name="Young S.K."/>
            <person name="Zeng Q."/>
            <person name="Gargeya S."/>
            <person name="Fitzgerald M."/>
            <person name="Haas B."/>
            <person name="Abouelleil A."/>
            <person name="Alvarado L."/>
            <person name="Arachchi H.M."/>
            <person name="Berlin A.M."/>
            <person name="Chapman S.B."/>
            <person name="Dewar J."/>
            <person name="Goldberg J."/>
            <person name="Griggs A."/>
            <person name="Gujja S."/>
            <person name="Hansen M."/>
            <person name="Howarth C."/>
            <person name="Imamovic A."/>
            <person name="Larimer J."/>
            <person name="McCowan C."/>
            <person name="Murphy C."/>
            <person name="Neiman D."/>
            <person name="Pearson M."/>
            <person name="Priest M."/>
            <person name="Roberts A."/>
            <person name="Saif S."/>
            <person name="Shea T."/>
            <person name="Sisk P."/>
            <person name="Sykes S."/>
            <person name="Wortman J."/>
            <person name="Nusbaum C."/>
            <person name="Birren B."/>
        </authorList>
    </citation>
    <scope>NUCLEOTIDE SEQUENCE [LARGE SCALE GENOMIC DNA]</scope>
    <source>
        <strain evidence="10 11">2959</strain>
    </source>
</reference>
<evidence type="ECO:0000256" key="4">
    <source>
        <dbReference type="ARBA" id="ARBA00022597"/>
    </source>
</evidence>
<evidence type="ECO:0000313" key="11">
    <source>
        <dbReference type="Proteomes" id="UP000013051"/>
    </source>
</evidence>
<evidence type="ECO:0000256" key="6">
    <source>
        <dbReference type="ARBA" id="ARBA00022692"/>
    </source>
</evidence>
<gene>
    <name evidence="10" type="ORF">HMPREF1094_00860</name>
</gene>
<evidence type="ECO:0000256" key="1">
    <source>
        <dbReference type="ARBA" id="ARBA00004651"/>
    </source>
</evidence>
<feature type="transmembrane region" description="Helical" evidence="9">
    <location>
        <begin position="208"/>
        <end position="240"/>
    </location>
</feature>
<dbReference type="PATRIC" id="fig|999413.4.peg.897"/>
<dbReference type="PANTHER" id="PTHR32502">
    <property type="entry name" value="N-ACETYLGALACTOSAMINE PERMEASE II COMPONENT-RELATED"/>
    <property type="match status" value="1"/>
</dbReference>
<keyword evidence="11" id="KW-1185">Reference proteome</keyword>
<comment type="caution">
    <text evidence="10">The sequence shown here is derived from an EMBL/GenBank/DDBJ whole genome shotgun (WGS) entry which is preliminary data.</text>
</comment>
<keyword evidence="2" id="KW-0813">Transport</keyword>
<sequence length="250" mass="27161">MLIQAILIALCAWIACSNIEFLCWSLGLCAPFMWGPIVGLILGDVQAGLAIGTTTMLVYLGNIVIGGVSAVDYTYASVIATALTIITDQPPEMGCTIAVSMGMIGMLATESRWTLNCLWVHRADKCAAKGDTRGIFINNVIMPQIVRFFVYVIPAFIAVYFGADYFQSFMDMLPSFIVDGMLAVGKLLPTLGLALLVKAIFKGKFISFLIIGYVLSAFFELSIIPVTLFGLAFALLFWHFGSKEDAYNGD</sequence>
<dbReference type="GO" id="GO:0005886">
    <property type="term" value="C:plasma membrane"/>
    <property type="evidence" value="ECO:0007669"/>
    <property type="project" value="UniProtKB-SubCell"/>
</dbReference>
<evidence type="ECO:0000256" key="5">
    <source>
        <dbReference type="ARBA" id="ARBA00022683"/>
    </source>
</evidence>
<keyword evidence="8 9" id="KW-0472">Membrane</keyword>
<dbReference type="RefSeq" id="WP_002606559.1">
    <property type="nucleotide sequence ID" value="NZ_KB850943.1"/>
</dbReference>
<dbReference type="Proteomes" id="UP000013051">
    <property type="component" value="Unassembled WGS sequence"/>
</dbReference>
<dbReference type="PANTHER" id="PTHR32502:SF8">
    <property type="entry name" value="N-ACETYLGALACTOSAMINE PERMEASE IIC COMPONENT 1"/>
    <property type="match status" value="1"/>
</dbReference>
<protein>
    <recommendedName>
        <fullName evidence="12">PTS sugar transporter subunit IIC</fullName>
    </recommendedName>
</protein>
<evidence type="ECO:0000313" key="10">
    <source>
        <dbReference type="EMBL" id="ENY88409.1"/>
    </source>
</evidence>
<evidence type="ECO:0000256" key="9">
    <source>
        <dbReference type="SAM" id="Phobius"/>
    </source>
</evidence>
<dbReference type="AlphaFoldDB" id="N9VDC3"/>
<dbReference type="HOGENOM" id="CLU_069101_2_0_9"/>
<evidence type="ECO:0008006" key="12">
    <source>
        <dbReference type="Google" id="ProtNLM"/>
    </source>
</evidence>